<dbReference type="EMBL" id="LT635762">
    <property type="protein sequence ID" value="SGZ58041.1"/>
    <property type="molecule type" value="Genomic_DNA"/>
</dbReference>
<proteinExistence type="predicted"/>
<dbReference type="Pfam" id="PF00307">
    <property type="entry name" value="CH"/>
    <property type="match status" value="1"/>
</dbReference>
<evidence type="ECO:0000313" key="3">
    <source>
        <dbReference type="Proteomes" id="UP000182334"/>
    </source>
</evidence>
<dbReference type="InterPro" id="IPR036872">
    <property type="entry name" value="CH_dom_sf"/>
</dbReference>
<organism evidence="2 3">
    <name type="scientific">Sungouiella intermedia</name>
    <dbReference type="NCBI Taxonomy" id="45354"/>
    <lineage>
        <taxon>Eukaryota</taxon>
        <taxon>Fungi</taxon>
        <taxon>Dikarya</taxon>
        <taxon>Ascomycota</taxon>
        <taxon>Saccharomycotina</taxon>
        <taxon>Pichiomycetes</taxon>
        <taxon>Metschnikowiaceae</taxon>
        <taxon>Sungouiella</taxon>
    </lineage>
</organism>
<dbReference type="SUPFAM" id="SSF47576">
    <property type="entry name" value="Calponin-homology domain, CH-domain"/>
    <property type="match status" value="1"/>
</dbReference>
<evidence type="ECO:0000259" key="1">
    <source>
        <dbReference type="PROSITE" id="PS50021"/>
    </source>
</evidence>
<protein>
    <submittedName>
        <fullName evidence="2">CIC11C00000001060</fullName>
    </submittedName>
</protein>
<dbReference type="PROSITE" id="PS50021">
    <property type="entry name" value="CH"/>
    <property type="match status" value="2"/>
</dbReference>
<dbReference type="GO" id="GO:0007010">
    <property type="term" value="P:cytoskeleton organization"/>
    <property type="evidence" value="ECO:0007669"/>
    <property type="project" value="UniProtKB-ARBA"/>
</dbReference>
<dbReference type="OrthoDB" id="10017054at2759"/>
<gene>
    <name evidence="2" type="ORF">SAMEA4029010_CIC11G00000001060</name>
</gene>
<dbReference type="SMART" id="SM00033">
    <property type="entry name" value="CH"/>
    <property type="match status" value="2"/>
</dbReference>
<dbReference type="STRING" id="45354.A0A1L0C373"/>
<dbReference type="Gene3D" id="1.10.418.10">
    <property type="entry name" value="Calponin-like domain"/>
    <property type="match status" value="2"/>
</dbReference>
<name>A0A1L0C373_9ASCO</name>
<keyword evidence="3" id="KW-1185">Reference proteome</keyword>
<dbReference type="AlphaFoldDB" id="A0A1L0C373"/>
<dbReference type="Proteomes" id="UP000182334">
    <property type="component" value="Chromosome VII"/>
</dbReference>
<accession>A0A1L0C373</accession>
<feature type="domain" description="Calponin-homology (CH)" evidence="1">
    <location>
        <begin position="12"/>
        <end position="121"/>
    </location>
</feature>
<dbReference type="InterPro" id="IPR001715">
    <property type="entry name" value="CH_dom"/>
</dbReference>
<dbReference type="PANTHER" id="PTHR11915">
    <property type="entry name" value="SPECTRIN/FILAMIN RELATED CYTOSKELETAL PROTEIN"/>
    <property type="match status" value="1"/>
</dbReference>
<sequence length="630" mass="72181">MRSRTSPEPWVASQHRTMSLWVSSMVGQPVTDFTKDLADGLVLYKLVNRIIADTSTSTYSLKPVYSKATFKVQKVENVDDVLKYCQLVLKINTTSISADNVVDGNLKLILGLIWTLFVYSTSYSTSLANESRSFSEVKTILLKWLNDLGRRRALPGMTNFDKDWSLQRNARPDLVFASILDFYIPNIVSYSDYSMGKKLQNLENVVALAWDEFRIPQLAVAEDFNVLVPDEKCIIFYILQWYMYFEVQDVGDDTQVFSESNDWMPVFMTSVVDAVRVRNKYDTRALRLVNHTNNNISKLNTLLEHMEDYIDPVHLSRLLDEYCGPFLESAPVAEQVSARDGWSSIKTCIAIFMELLEKYLHFRLVLKPEYFYHDSPELKVLFKSVNTYLKEIGVFSGYIPQKLLSLESINSRLERLMEADSALASKVGEQLNEILKSKITTLDTLIDTLENRLSSEKKGSDEIRAFIDSLDLLQNFKNIVCRSNEQFQRNHTTSDLRALVDSIDTLQIPDTPETPDNSIFAKFKECVRAQKNQSNLTFSDARNFLKQILPSEDMDTAPINDFLNLIPTRRLIYRSESDDFSSSYASDDSEESASIFDHVQKTLEHKLLGNHNKLYDLESLVSKIDGGFRI</sequence>
<reference evidence="2 3" key="1">
    <citation type="submission" date="2016-10" db="EMBL/GenBank/DDBJ databases">
        <authorList>
            <person name="de Groot N.N."/>
        </authorList>
    </citation>
    <scope>NUCLEOTIDE SEQUENCE [LARGE SCALE GENOMIC DNA]</scope>
    <source>
        <strain evidence="2 3">CBS 141442</strain>
    </source>
</reference>
<evidence type="ECO:0000313" key="2">
    <source>
        <dbReference type="EMBL" id="SGZ58041.1"/>
    </source>
</evidence>
<feature type="domain" description="Calponin-homology (CH)" evidence="1">
    <location>
        <begin position="135"/>
        <end position="246"/>
    </location>
</feature>